<name>A0A0Q9YE39_9GAMM</name>
<reference evidence="3" key="3">
    <citation type="submission" date="2021-06" db="EMBL/GenBank/DDBJ databases">
        <title>Genomic Description and Analysis of Intracellular Bacteria, Candidatus Berkiella cookevillensis and Candidatus Berkiella aquae.</title>
        <authorList>
            <person name="Kidane D.T."/>
            <person name="Mehari Y.T."/>
            <person name="Rice F.C."/>
            <person name="Arivett B.A."/>
            <person name="Farone A.L."/>
            <person name="Berk S.G."/>
            <person name="Farone M.B."/>
        </authorList>
    </citation>
    <scope>NUCLEOTIDE SEQUENCE</scope>
    <source>
        <strain evidence="3">CC99</strain>
    </source>
</reference>
<reference evidence="2" key="1">
    <citation type="submission" date="2015-09" db="EMBL/GenBank/DDBJ databases">
        <title>Draft Genome Sequences of Two Novel Amoeba-resistant Intranuclear Bacteria, Candidatus Berkiella cookevillensis and Candidatus Berkiella aquae.</title>
        <authorList>
            <person name="Mehari Y.T."/>
            <person name="Arivett B.A."/>
            <person name="Farone A.L."/>
            <person name="Gunderson J.H."/>
            <person name="Farone M.B."/>
        </authorList>
    </citation>
    <scope>NUCLEOTIDE SEQUENCE [LARGE SCALE GENOMIC DNA]</scope>
    <source>
        <strain evidence="2">CC99</strain>
    </source>
</reference>
<protein>
    <submittedName>
        <fullName evidence="2">Uncharacterized protein</fullName>
    </submittedName>
</protein>
<dbReference type="Proteomes" id="UP000051494">
    <property type="component" value="Unassembled WGS sequence"/>
</dbReference>
<feature type="compositionally biased region" description="Basic and acidic residues" evidence="1">
    <location>
        <begin position="113"/>
        <end position="122"/>
    </location>
</feature>
<evidence type="ECO:0000313" key="4">
    <source>
        <dbReference type="Proteomes" id="UP000051494"/>
    </source>
</evidence>
<reference evidence="3" key="2">
    <citation type="journal article" date="2016" name="Genome Announc.">
        <title>Draft Genome Sequences of Two Novel Amoeba-Resistant Intranuclear Bacteria, 'Candidatus Berkiella cookevillensis' and 'Candidatus Berkiella aquae'.</title>
        <authorList>
            <person name="Mehari Y.T."/>
            <person name="Arivett B.A."/>
            <person name="Farone A.L."/>
            <person name="Gunderson J.H."/>
            <person name="Farone M.B."/>
        </authorList>
    </citation>
    <scope>NUCLEOTIDE SEQUENCE</scope>
    <source>
        <strain evidence="3">CC99</strain>
    </source>
</reference>
<dbReference type="EMBL" id="LKHV02000001">
    <property type="protein sequence ID" value="MCS5709166.1"/>
    <property type="molecule type" value="Genomic_DNA"/>
</dbReference>
<proteinExistence type="predicted"/>
<dbReference type="STRING" id="437022.CC99x_01768"/>
<evidence type="ECO:0000256" key="1">
    <source>
        <dbReference type="SAM" id="MobiDB-lite"/>
    </source>
</evidence>
<comment type="caution">
    <text evidence="2">The sequence shown here is derived from an EMBL/GenBank/DDBJ whole genome shotgun (WGS) entry which is preliminary data.</text>
</comment>
<feature type="compositionally biased region" description="Low complexity" evidence="1">
    <location>
        <begin position="138"/>
        <end position="150"/>
    </location>
</feature>
<feature type="region of interest" description="Disordered" evidence="1">
    <location>
        <begin position="113"/>
        <end position="150"/>
    </location>
</feature>
<keyword evidence="4" id="KW-1185">Reference proteome</keyword>
<dbReference type="SUPFAM" id="SSF90257">
    <property type="entry name" value="Myosin rod fragments"/>
    <property type="match status" value="1"/>
</dbReference>
<gene>
    <name evidence="3" type="ORF">CC99x_009635</name>
    <name evidence="2" type="ORF">CC99x_01768</name>
</gene>
<sequence length="150" mass="16428">MSNTGSESEDTFPSIRVDTAKIEEIKQRKYGHKGAIAKVYNEATEAFLQQVKDAQDQMKPKISEAEERLNTLAVVKSAKQSIISKLETQSKQNEKIIADAAAEIKKLEAQIRAAETKTKLHEPQSSNGGPPPPPVGGPTPTTSTTRRSWI</sequence>
<dbReference type="AlphaFoldDB" id="A0A0Q9YE39"/>
<dbReference type="EMBL" id="LKHV01000009">
    <property type="protein sequence ID" value="KRG18057.1"/>
    <property type="molecule type" value="Genomic_DNA"/>
</dbReference>
<evidence type="ECO:0000313" key="2">
    <source>
        <dbReference type="EMBL" id="KRG18057.1"/>
    </source>
</evidence>
<dbReference type="RefSeq" id="WP_057624863.1">
    <property type="nucleotide sequence ID" value="NZ_LKHV02000001.1"/>
</dbReference>
<accession>A0A0Q9YE39</accession>
<evidence type="ECO:0000313" key="3">
    <source>
        <dbReference type="EMBL" id="MCS5709166.1"/>
    </source>
</evidence>
<organism evidence="2">
    <name type="scientific">Candidatus Berkiella cookevillensis</name>
    <dbReference type="NCBI Taxonomy" id="437022"/>
    <lineage>
        <taxon>Bacteria</taxon>
        <taxon>Pseudomonadati</taxon>
        <taxon>Pseudomonadota</taxon>
        <taxon>Gammaproteobacteria</taxon>
        <taxon>Candidatus Berkiellales</taxon>
        <taxon>Candidatus Berkiellaceae</taxon>
        <taxon>Candidatus Berkiella</taxon>
    </lineage>
</organism>